<organism evidence="2 3">
    <name type="scientific">Nephila pilipes</name>
    <name type="common">Giant wood spider</name>
    <name type="synonym">Nephila maculata</name>
    <dbReference type="NCBI Taxonomy" id="299642"/>
    <lineage>
        <taxon>Eukaryota</taxon>
        <taxon>Metazoa</taxon>
        <taxon>Ecdysozoa</taxon>
        <taxon>Arthropoda</taxon>
        <taxon>Chelicerata</taxon>
        <taxon>Arachnida</taxon>
        <taxon>Araneae</taxon>
        <taxon>Araneomorphae</taxon>
        <taxon>Entelegynae</taxon>
        <taxon>Araneoidea</taxon>
        <taxon>Nephilidae</taxon>
        <taxon>Nephila</taxon>
    </lineage>
</organism>
<dbReference type="Proteomes" id="UP000887013">
    <property type="component" value="Unassembled WGS sequence"/>
</dbReference>
<proteinExistence type="predicted"/>
<protein>
    <submittedName>
        <fullName evidence="2">Uncharacterized protein</fullName>
    </submittedName>
</protein>
<name>A0A8X6MPQ1_NEPPI</name>
<sequence length="122" mass="14090">MIRENIRIIQGYFRKASENIYRRDVCRQKEGIVPSVASETGLDFDVGENSWRYLSCLLQMDNPNRRPFHEMSEIDSQENLEEKSNSGIVSETSTTEHCKNVSELEFRAKVVQNSVISVCHSF</sequence>
<reference evidence="2" key="1">
    <citation type="submission" date="2020-08" db="EMBL/GenBank/DDBJ databases">
        <title>Multicomponent nature underlies the extraordinary mechanical properties of spider dragline silk.</title>
        <authorList>
            <person name="Kono N."/>
            <person name="Nakamura H."/>
            <person name="Mori M."/>
            <person name="Yoshida Y."/>
            <person name="Ohtoshi R."/>
            <person name="Malay A.D."/>
            <person name="Moran D.A.P."/>
            <person name="Tomita M."/>
            <person name="Numata K."/>
            <person name="Arakawa K."/>
        </authorList>
    </citation>
    <scope>NUCLEOTIDE SEQUENCE</scope>
</reference>
<evidence type="ECO:0000256" key="1">
    <source>
        <dbReference type="SAM" id="MobiDB-lite"/>
    </source>
</evidence>
<comment type="caution">
    <text evidence="2">The sequence shown here is derived from an EMBL/GenBank/DDBJ whole genome shotgun (WGS) entry which is preliminary data.</text>
</comment>
<feature type="region of interest" description="Disordered" evidence="1">
    <location>
        <begin position="73"/>
        <end position="94"/>
    </location>
</feature>
<accession>A0A8X6MPQ1</accession>
<evidence type="ECO:0000313" key="2">
    <source>
        <dbReference type="EMBL" id="GFS71403.1"/>
    </source>
</evidence>
<keyword evidence="3" id="KW-1185">Reference proteome</keyword>
<gene>
    <name evidence="2" type="ORF">NPIL_152801</name>
</gene>
<evidence type="ECO:0000313" key="3">
    <source>
        <dbReference type="Proteomes" id="UP000887013"/>
    </source>
</evidence>
<dbReference type="AlphaFoldDB" id="A0A8X6MPQ1"/>
<dbReference type="EMBL" id="BMAW01049610">
    <property type="protein sequence ID" value="GFS71403.1"/>
    <property type="molecule type" value="Genomic_DNA"/>
</dbReference>